<dbReference type="NCBIfam" id="TIGR01402">
    <property type="entry name" value="fliQ"/>
    <property type="match status" value="1"/>
</dbReference>
<dbReference type="AlphaFoldDB" id="A0A0H3BJ19"/>
<evidence type="ECO:0000256" key="3">
    <source>
        <dbReference type="ARBA" id="ARBA00021718"/>
    </source>
</evidence>
<dbReference type="KEGG" id="tpp:TPASS_0717"/>
<dbReference type="PATRIC" id="fig|455434.6.peg.708"/>
<dbReference type="SMR" id="A0A0H3BJ19"/>
<dbReference type="GO" id="GO:0044780">
    <property type="term" value="P:bacterial-type flagellum assembly"/>
    <property type="evidence" value="ECO:0007669"/>
    <property type="project" value="InterPro"/>
</dbReference>
<evidence type="ECO:0000256" key="5">
    <source>
        <dbReference type="ARBA" id="ARBA00022692"/>
    </source>
</evidence>
<organism evidence="10 11">
    <name type="scientific">Treponema pallidum subsp. pallidum (strain SS14)</name>
    <dbReference type="NCBI Taxonomy" id="455434"/>
    <lineage>
        <taxon>Bacteria</taxon>
        <taxon>Pseudomonadati</taxon>
        <taxon>Spirochaetota</taxon>
        <taxon>Spirochaetia</taxon>
        <taxon>Spirochaetales</taxon>
        <taxon>Treponemataceae</taxon>
        <taxon>Treponema</taxon>
    </lineage>
</organism>
<dbReference type="GO" id="GO:0009306">
    <property type="term" value="P:protein secretion"/>
    <property type="evidence" value="ECO:0007669"/>
    <property type="project" value="InterPro"/>
</dbReference>
<feature type="transmembrane region" description="Helical" evidence="9">
    <location>
        <begin position="15"/>
        <end position="40"/>
    </location>
</feature>
<dbReference type="PIRSF" id="PIRSF004669">
    <property type="entry name" value="FliQ"/>
    <property type="match status" value="1"/>
</dbReference>
<dbReference type="GO" id="GO:0005886">
    <property type="term" value="C:plasma membrane"/>
    <property type="evidence" value="ECO:0007669"/>
    <property type="project" value="UniProtKB-SubCell"/>
</dbReference>
<protein>
    <recommendedName>
        <fullName evidence="3 9">Flagellar biosynthetic protein FliQ</fullName>
    </recommendedName>
</protein>
<sequence length="94" mass="10186">MMTQGAVLGLIREGVFQVVLLVAPVLCTALVVGLIVAIFQAVTSIQEQTLTFVPKMLTILGMIALLGGWMLTMLQNYTVRLFDIIPQLVRSGPV</sequence>
<keyword evidence="8 9" id="KW-0975">Bacterial flagellum</keyword>
<comment type="subcellular location">
    <subcellularLocation>
        <location evidence="1 9">Cell membrane</location>
        <topology evidence="1">Multi-pass membrane protein</topology>
    </subcellularLocation>
    <subcellularLocation>
        <location evidence="9">Bacterial flagellum basal body</location>
    </subcellularLocation>
</comment>
<accession>A0A0H3BJ19</accession>
<evidence type="ECO:0000313" key="11">
    <source>
        <dbReference type="Proteomes" id="UP000001202"/>
    </source>
</evidence>
<evidence type="ECO:0000256" key="4">
    <source>
        <dbReference type="ARBA" id="ARBA00022475"/>
    </source>
</evidence>
<keyword evidence="5 9" id="KW-0812">Transmembrane</keyword>
<keyword evidence="7 9" id="KW-0472">Membrane</keyword>
<dbReference type="EMBL" id="CP000805">
    <property type="protein sequence ID" value="ACD71135.1"/>
    <property type="molecule type" value="Genomic_DNA"/>
</dbReference>
<keyword evidence="6 9" id="KW-1133">Transmembrane helix</keyword>
<reference evidence="10 11" key="1">
    <citation type="journal article" date="2008" name="BMC Microbiol.">
        <title>Complete genome sequence of Treponema pallidum ssp. pallidum strain SS14 determined with oligonucleotide arrays.</title>
        <authorList>
            <person name="Matejkova P."/>
            <person name="Strouhal M."/>
            <person name="Smajs D."/>
            <person name="Norris S.J."/>
            <person name="Palzkill T."/>
            <person name="Petrosino J.F."/>
            <person name="Sodergren E."/>
            <person name="Norton J.E."/>
            <person name="Singh J."/>
            <person name="Richmond T.A."/>
            <person name="Molla M.N."/>
            <person name="Albert T.J."/>
            <person name="Weinstock G.M."/>
        </authorList>
    </citation>
    <scope>NUCLEOTIDE SEQUENCE [LARGE SCALE GENOMIC DNA]</scope>
    <source>
        <strain evidence="10 11">SS14</strain>
    </source>
</reference>
<dbReference type="InterPro" id="IPR002191">
    <property type="entry name" value="Bac_export_3"/>
</dbReference>
<keyword evidence="4 9" id="KW-1003">Cell membrane</keyword>
<keyword evidence="10" id="KW-0966">Cell projection</keyword>
<dbReference type="Proteomes" id="UP000001202">
    <property type="component" value="Chromosome"/>
</dbReference>
<dbReference type="PANTHER" id="PTHR34040">
    <property type="entry name" value="FLAGELLAR BIOSYNTHETIC PROTEIN FLIQ"/>
    <property type="match status" value="1"/>
</dbReference>
<comment type="function">
    <text evidence="9">Role in flagellar biosynthesis.</text>
</comment>
<evidence type="ECO:0000313" key="10">
    <source>
        <dbReference type="EMBL" id="ACD71135.1"/>
    </source>
</evidence>
<proteinExistence type="inferred from homology"/>
<gene>
    <name evidence="9 10" type="primary">fliQ</name>
    <name evidence="10" type="ordered locus">TPASS_0717</name>
</gene>
<evidence type="ECO:0000256" key="7">
    <source>
        <dbReference type="ARBA" id="ARBA00023136"/>
    </source>
</evidence>
<feature type="transmembrane region" description="Helical" evidence="9">
    <location>
        <begin position="52"/>
        <end position="71"/>
    </location>
</feature>
<dbReference type="Pfam" id="PF01313">
    <property type="entry name" value="Bac_export_3"/>
    <property type="match status" value="1"/>
</dbReference>
<keyword evidence="10" id="KW-0282">Flagellum</keyword>
<evidence type="ECO:0000256" key="6">
    <source>
        <dbReference type="ARBA" id="ARBA00022989"/>
    </source>
</evidence>
<comment type="similarity">
    <text evidence="2 9">Belongs to the FliQ/MopD/SpaQ family.</text>
</comment>
<keyword evidence="10" id="KW-0969">Cilium</keyword>
<dbReference type="PRINTS" id="PR00952">
    <property type="entry name" value="TYPE3IMQPROT"/>
</dbReference>
<dbReference type="RefSeq" id="WP_010882162.1">
    <property type="nucleotide sequence ID" value="NC_010741.1"/>
</dbReference>
<evidence type="ECO:0000256" key="8">
    <source>
        <dbReference type="ARBA" id="ARBA00023143"/>
    </source>
</evidence>
<evidence type="ECO:0000256" key="9">
    <source>
        <dbReference type="RuleBase" id="RU364090"/>
    </source>
</evidence>
<dbReference type="GO" id="GO:0009425">
    <property type="term" value="C:bacterial-type flagellum basal body"/>
    <property type="evidence" value="ECO:0007669"/>
    <property type="project" value="UniProtKB-SubCell"/>
</dbReference>
<evidence type="ECO:0000256" key="2">
    <source>
        <dbReference type="ARBA" id="ARBA00006156"/>
    </source>
</evidence>
<name>A0A0H3BJ19_TREPS</name>
<evidence type="ECO:0000256" key="1">
    <source>
        <dbReference type="ARBA" id="ARBA00004651"/>
    </source>
</evidence>
<dbReference type="PANTHER" id="PTHR34040:SF2">
    <property type="entry name" value="FLAGELLAR BIOSYNTHETIC PROTEIN FLIQ"/>
    <property type="match status" value="1"/>
</dbReference>
<dbReference type="GeneID" id="93876486"/>
<dbReference type="InterPro" id="IPR006305">
    <property type="entry name" value="FliQ"/>
</dbReference>